<dbReference type="Proteomes" id="UP001257234">
    <property type="component" value="Unassembled WGS sequence"/>
</dbReference>
<accession>A0ABU1EUE9</accession>
<reference evidence="2" key="1">
    <citation type="submission" date="2023-07" db="EMBL/GenBank/DDBJ databases">
        <title>Christiangramia sp. SM2212., a novel bacterium of the family Flavobacteriaceae isolated from the sea sediment.</title>
        <authorList>
            <person name="Wang J."/>
            <person name="Zhang X."/>
        </authorList>
    </citation>
    <scope>NUCLEOTIDE SEQUENCE [LARGE SCALE GENOMIC DNA]</scope>
    <source>
        <strain evidence="2">SM2212</strain>
    </source>
</reference>
<name>A0ABU1EUE9_9FLAO</name>
<evidence type="ECO:0000313" key="2">
    <source>
        <dbReference type="Proteomes" id="UP001257234"/>
    </source>
</evidence>
<dbReference type="EMBL" id="JAVJIU010000004">
    <property type="protein sequence ID" value="MDR5591647.1"/>
    <property type="molecule type" value="Genomic_DNA"/>
</dbReference>
<organism evidence="1 2">
    <name type="scientific">Christiangramia sediminicola</name>
    <dbReference type="NCBI Taxonomy" id="3073267"/>
    <lineage>
        <taxon>Bacteria</taxon>
        <taxon>Pseudomonadati</taxon>
        <taxon>Bacteroidota</taxon>
        <taxon>Flavobacteriia</taxon>
        <taxon>Flavobacteriales</taxon>
        <taxon>Flavobacteriaceae</taxon>
        <taxon>Christiangramia</taxon>
    </lineage>
</organism>
<keyword evidence="2" id="KW-1185">Reference proteome</keyword>
<dbReference type="RefSeq" id="WP_309562505.1">
    <property type="nucleotide sequence ID" value="NZ_JAVJIU010000004.1"/>
</dbReference>
<gene>
    <name evidence="1" type="ORF">RE431_13450</name>
</gene>
<sequence>MTPSERYVASLCQKSFLPFWSFPNPIGKKNKELCDVLVVCGNYVLIISVKDIRMSNHSDENVRYERWIKKAIEDSAKQIYGAERYLKTVNEVYAKNRTNKISLPPKNERIIFRIAIAFGSDNTIPLPYGDFSQGYVHVFDEESTSILLSELDTITDFTKYLSEKVQFLKEKYFSMPKESDFLAFYIQTGLDIDEKVDSIVSEGGLWDSYIESDEYAEWQELLPQSNIWDYMITQLHHYHISEETTDERRNDFEDAVREINQESRINRIELGGILDNAIQRKLSARMLRPLKDAKHCYTFMPLTSKNWEGKEKELELRCIVARMENPNVERVIGIAFGNNGDGQDVYDICAHYIPEISEEFIALAKEVRDELGHFKKPTISNSKEYRKEDFKGFGL</sequence>
<evidence type="ECO:0008006" key="3">
    <source>
        <dbReference type="Google" id="ProtNLM"/>
    </source>
</evidence>
<proteinExistence type="predicted"/>
<comment type="caution">
    <text evidence="1">The sequence shown here is derived from an EMBL/GenBank/DDBJ whole genome shotgun (WGS) entry which is preliminary data.</text>
</comment>
<evidence type="ECO:0000313" key="1">
    <source>
        <dbReference type="EMBL" id="MDR5591647.1"/>
    </source>
</evidence>
<protein>
    <recommendedName>
        <fullName evidence="3">NERD domain-containing protein</fullName>
    </recommendedName>
</protein>